<dbReference type="SMART" id="SM00256">
    <property type="entry name" value="FBOX"/>
    <property type="match status" value="1"/>
</dbReference>
<evidence type="ECO:0000313" key="3">
    <source>
        <dbReference type="EMBL" id="PNY23224.1"/>
    </source>
</evidence>
<feature type="compositionally biased region" description="Basic and acidic residues" evidence="1">
    <location>
        <begin position="728"/>
        <end position="737"/>
    </location>
</feature>
<dbReference type="SUPFAM" id="SSF81383">
    <property type="entry name" value="F-box domain"/>
    <property type="match status" value="1"/>
</dbReference>
<feature type="domain" description="F-box" evidence="2">
    <location>
        <begin position="48"/>
        <end position="88"/>
    </location>
</feature>
<protein>
    <submittedName>
        <fullName evidence="3">F-box domain-containing protein</fullName>
    </submittedName>
</protein>
<feature type="region of interest" description="Disordered" evidence="1">
    <location>
        <begin position="262"/>
        <end position="291"/>
    </location>
</feature>
<dbReference type="EMBL" id="NRSZ01001125">
    <property type="protein sequence ID" value="PNY23224.1"/>
    <property type="molecule type" value="Genomic_DNA"/>
</dbReference>
<proteinExistence type="predicted"/>
<feature type="compositionally biased region" description="Low complexity" evidence="1">
    <location>
        <begin position="272"/>
        <end position="288"/>
    </location>
</feature>
<name>A0A2K3Q6W5_9HYPO</name>
<keyword evidence="4" id="KW-1185">Reference proteome</keyword>
<reference evidence="3 4" key="1">
    <citation type="submission" date="2017-08" db="EMBL/GenBank/DDBJ databases">
        <title>Harnessing the power of phylogenomics to disentangle the directionality and signatures of interkingdom host jumping in the parasitic fungal genus Tolypocladium.</title>
        <authorList>
            <person name="Quandt C.A."/>
            <person name="Patterson W."/>
            <person name="Spatafora J.W."/>
        </authorList>
    </citation>
    <scope>NUCLEOTIDE SEQUENCE [LARGE SCALE GENOMIC DNA]</scope>
    <source>
        <strain evidence="3 4">CBS 113982</strain>
    </source>
</reference>
<accession>A0A2K3Q6W5</accession>
<evidence type="ECO:0000256" key="1">
    <source>
        <dbReference type="SAM" id="MobiDB-lite"/>
    </source>
</evidence>
<dbReference type="Proteomes" id="UP000236621">
    <property type="component" value="Unassembled WGS sequence"/>
</dbReference>
<feature type="region of interest" description="Disordered" evidence="1">
    <location>
        <begin position="697"/>
        <end position="737"/>
    </location>
</feature>
<dbReference type="InterPro" id="IPR036047">
    <property type="entry name" value="F-box-like_dom_sf"/>
</dbReference>
<sequence>MAVVALVESGEGSIRALPGMVADVERIVGSDYTGCGCYGDGRSSSMKIPTEIIQQIYTLLCPRDFNAARHTCRSWFVASLNHVLLVEMLRQGGWWSSILRILSPMTMARSPGLNQERIMSKWISRECNLYDMHGSAFREVGYADFKDMVSRARAGGLKGAVTYAVSLCGRYLVATHGQIAYVFELNHVCPPGRSAWSVPLRRRQGLPLGFLRPVTSIICPRRIISCSMDTSAGRYSAAFLMEGRVGMVCDVAGEAQRLSKLSSAPASDESSVHTSASGSGSSSPNSTSKALKPCVCHGRSSHGAPRVEKGQRCVYRNVCHADDPPRSVAICPQRNCVAFGCAAGIELHWVDALTGQDLSRWFPLASPSDFLYFLPARRGIDTARKLRLISSAAGLGNPLESLSDIVQGFSAMLLGSSGTAVVSLVNTAQGQPSMQDMHSALSTPRPAPWPRPIDVFGGAASNAGSFRKVSAGSADHFRAVPLSDGYHILFTDPRTGNLCLGTDAPVGSLTRLLRKVWFRPPVGAASPVPILYAAGADTRHGVRVVATFSARGPVGAPEPEADEQLVVFYTVPPDLFHDMSRATAIFAPPADQLDETGRRRVSASWHLDENYRAIDIFSEPFQNSSVYPIEINGQPVATCNNLTEIALDSCPEMIIWAFSAEGWARTWAVDSGRFEPYTRTAVQRDGSVRRVDSDGDIAMADGEEDGDVPETSSVLYQPLDGAAGNSPREAETRRGCYSDRKRWRDGDRMSGTVSVDLVQELNGIVRLDVELR</sequence>
<dbReference type="InterPro" id="IPR001810">
    <property type="entry name" value="F-box_dom"/>
</dbReference>
<evidence type="ECO:0000313" key="4">
    <source>
        <dbReference type="Proteomes" id="UP000236621"/>
    </source>
</evidence>
<dbReference type="OrthoDB" id="1689567at2759"/>
<dbReference type="AlphaFoldDB" id="A0A2K3Q6W5"/>
<comment type="caution">
    <text evidence="3">The sequence shown here is derived from an EMBL/GenBank/DDBJ whole genome shotgun (WGS) entry which is preliminary data.</text>
</comment>
<dbReference type="STRING" id="45235.A0A2K3Q6W5"/>
<evidence type="ECO:0000259" key="2">
    <source>
        <dbReference type="SMART" id="SM00256"/>
    </source>
</evidence>
<organism evidence="3 4">
    <name type="scientific">Tolypocladium capitatum</name>
    <dbReference type="NCBI Taxonomy" id="45235"/>
    <lineage>
        <taxon>Eukaryota</taxon>
        <taxon>Fungi</taxon>
        <taxon>Dikarya</taxon>
        <taxon>Ascomycota</taxon>
        <taxon>Pezizomycotina</taxon>
        <taxon>Sordariomycetes</taxon>
        <taxon>Hypocreomycetidae</taxon>
        <taxon>Hypocreales</taxon>
        <taxon>Ophiocordycipitaceae</taxon>
        <taxon>Tolypocladium</taxon>
    </lineage>
</organism>
<gene>
    <name evidence="3" type="ORF">TCAP_06836</name>
</gene>